<evidence type="ECO:0000313" key="2">
    <source>
        <dbReference type="Proteomes" id="UP001252370"/>
    </source>
</evidence>
<dbReference type="EMBL" id="JAVDTP010000011">
    <property type="protein sequence ID" value="MDR6753059.1"/>
    <property type="molecule type" value="Genomic_DNA"/>
</dbReference>
<name>A0ACC6KKS1_9DEIO</name>
<comment type="caution">
    <text evidence="1">The sequence shown here is derived from an EMBL/GenBank/DDBJ whole genome shotgun (WGS) entry which is preliminary data.</text>
</comment>
<keyword evidence="2" id="KW-1185">Reference proteome</keyword>
<proteinExistence type="predicted"/>
<accession>A0ACC6KKS1</accession>
<gene>
    <name evidence="1" type="ORF">J2Y01_003575</name>
</gene>
<organism evidence="1 2">
    <name type="scientific">Deinococcus soli</name>
    <name type="common">ex Cha et al. 2016</name>
    <dbReference type="NCBI Taxonomy" id="1309411"/>
    <lineage>
        <taxon>Bacteria</taxon>
        <taxon>Thermotogati</taxon>
        <taxon>Deinococcota</taxon>
        <taxon>Deinococci</taxon>
        <taxon>Deinococcales</taxon>
        <taxon>Deinococcaceae</taxon>
        <taxon>Deinococcus</taxon>
    </lineage>
</organism>
<reference evidence="1" key="1">
    <citation type="submission" date="2023-07" db="EMBL/GenBank/DDBJ databases">
        <title>Sorghum-associated microbial communities from plants grown in Nebraska, USA.</title>
        <authorList>
            <person name="Schachtman D."/>
        </authorList>
    </citation>
    <scope>NUCLEOTIDE SEQUENCE</scope>
    <source>
        <strain evidence="1">BE73</strain>
    </source>
</reference>
<sequence>MMTAPARVTTVPLIYLNSVMHAGRLDPARVGENSGGGSLEGHSLSVSLCPQAWRRVARLGGTILFELYRSGGIFLDMHAVQGNARLLAAVLDWAVGQGLTEWQSRWQTWSQDEDGDWRYTLSASLQEAVAEAVDTHNLWEHLNEDEDTVDLSVLPVMDDGRSVVQEVRVPVGGAALRDLTGLNVGPNVDATDAVLIAWAMQVLPDLLGQDVDGVWWRETYRPAALSAPRGAIFPARVPAWQARREAWSNVDDAALLRAMPRTRRVKVPTGAPRVDVRQSGAEWKVTLVSVKPAVHLGWFETEAAAQRARQVALKRYAAGDGRSAGSGPRPARQAGA</sequence>
<protein>
    <submittedName>
        <fullName evidence="1">Uncharacterized protein</fullName>
    </submittedName>
</protein>
<evidence type="ECO:0000313" key="1">
    <source>
        <dbReference type="EMBL" id="MDR6753059.1"/>
    </source>
</evidence>
<dbReference type="Proteomes" id="UP001252370">
    <property type="component" value="Unassembled WGS sequence"/>
</dbReference>